<dbReference type="InterPro" id="IPR036891">
    <property type="entry name" value="Signal_recog_part_SRP54_M_sf"/>
</dbReference>
<organism evidence="11 12">
    <name type="scientific">Melioribacter roseus (strain DSM 23840 / JCM 17771 / VKM B-2668 / P3M-2)</name>
    <dbReference type="NCBI Taxonomy" id="1191523"/>
    <lineage>
        <taxon>Bacteria</taxon>
        <taxon>Pseudomonadati</taxon>
        <taxon>Ignavibacteriota</taxon>
        <taxon>Ignavibacteria</taxon>
        <taxon>Ignavibacteriales</taxon>
        <taxon>Melioribacteraceae</taxon>
        <taxon>Melioribacter</taxon>
    </lineage>
</organism>
<dbReference type="SMART" id="SM00963">
    <property type="entry name" value="SRP54_N"/>
    <property type="match status" value="1"/>
</dbReference>
<comment type="subcellular location">
    <subcellularLocation>
        <location evidence="9">Cytoplasm</location>
    </subcellularLocation>
    <text evidence="9">The SRP-RNC complex is targeted to the cytoplasmic membrane.</text>
</comment>
<dbReference type="PANTHER" id="PTHR11564">
    <property type="entry name" value="SIGNAL RECOGNITION PARTICLE 54K PROTEIN SRP54"/>
    <property type="match status" value="1"/>
</dbReference>
<dbReference type="Pfam" id="PF00448">
    <property type="entry name" value="SRP54"/>
    <property type="match status" value="1"/>
</dbReference>
<dbReference type="GO" id="GO:0006614">
    <property type="term" value="P:SRP-dependent cotranslational protein targeting to membrane"/>
    <property type="evidence" value="ECO:0007669"/>
    <property type="project" value="InterPro"/>
</dbReference>
<dbReference type="PANTHER" id="PTHR11564:SF5">
    <property type="entry name" value="SIGNAL RECOGNITION PARTICLE SUBUNIT SRP54"/>
    <property type="match status" value="1"/>
</dbReference>
<evidence type="ECO:0000256" key="1">
    <source>
        <dbReference type="ARBA" id="ARBA00005450"/>
    </source>
</evidence>
<evidence type="ECO:0000259" key="10">
    <source>
        <dbReference type="PROSITE" id="PS00300"/>
    </source>
</evidence>
<keyword evidence="9" id="KW-0963">Cytoplasm</keyword>
<feature type="binding site" evidence="9">
    <location>
        <begin position="189"/>
        <end position="193"/>
    </location>
    <ligand>
        <name>GTP</name>
        <dbReference type="ChEBI" id="CHEBI:37565"/>
    </ligand>
</feature>
<dbReference type="Gene3D" id="3.40.50.300">
    <property type="entry name" value="P-loop containing nucleotide triphosphate hydrolases"/>
    <property type="match status" value="1"/>
</dbReference>
<dbReference type="FunFam" id="3.40.50.300:FF:000022">
    <property type="entry name" value="Signal recognition particle 54 kDa subunit"/>
    <property type="match status" value="1"/>
</dbReference>
<dbReference type="HAMAP" id="MF_00306">
    <property type="entry name" value="SRP54"/>
    <property type="match status" value="1"/>
</dbReference>
<keyword evidence="2 9" id="KW-0547">Nucleotide-binding</keyword>
<dbReference type="Proteomes" id="UP000009011">
    <property type="component" value="Chromosome"/>
</dbReference>
<evidence type="ECO:0000256" key="6">
    <source>
        <dbReference type="ARBA" id="ARBA00023135"/>
    </source>
</evidence>
<comment type="catalytic activity">
    <reaction evidence="8 9">
        <text>GTP + H2O = GDP + phosphate + H(+)</text>
        <dbReference type="Rhea" id="RHEA:19669"/>
        <dbReference type="ChEBI" id="CHEBI:15377"/>
        <dbReference type="ChEBI" id="CHEBI:15378"/>
        <dbReference type="ChEBI" id="CHEBI:37565"/>
        <dbReference type="ChEBI" id="CHEBI:43474"/>
        <dbReference type="ChEBI" id="CHEBI:58189"/>
        <dbReference type="EC" id="3.6.5.4"/>
    </reaction>
</comment>
<dbReference type="PROSITE" id="PS00300">
    <property type="entry name" value="SRP54"/>
    <property type="match status" value="1"/>
</dbReference>
<dbReference type="InterPro" id="IPR004780">
    <property type="entry name" value="SRP"/>
</dbReference>
<keyword evidence="4 9" id="KW-0694">RNA-binding</keyword>
<comment type="function">
    <text evidence="9">Involved in targeting and insertion of nascent membrane proteins into the cytoplasmic membrane. Binds to the hydrophobic signal sequence of the ribosome-nascent chain (RNC) as it emerges from the ribosomes. The SRP-RNC complex is then targeted to the cytoplasmic membrane where it interacts with the SRP receptor FtsY.</text>
</comment>
<dbReference type="GO" id="GO:0048500">
    <property type="term" value="C:signal recognition particle"/>
    <property type="evidence" value="ECO:0007669"/>
    <property type="project" value="UniProtKB-UniRule"/>
</dbReference>
<feature type="binding site" evidence="9">
    <location>
        <begin position="247"/>
        <end position="250"/>
    </location>
    <ligand>
        <name>GTP</name>
        <dbReference type="ChEBI" id="CHEBI:37565"/>
    </ligand>
</feature>
<comment type="subunit">
    <text evidence="9">Part of the signal recognition particle protein translocation system, which is composed of SRP and FtsY.</text>
</comment>
<keyword evidence="6 9" id="KW-0733">Signal recognition particle</keyword>
<comment type="similarity">
    <text evidence="1 9">Belongs to the GTP-binding SRP family. SRP54 subfamily.</text>
</comment>
<evidence type="ECO:0000313" key="12">
    <source>
        <dbReference type="Proteomes" id="UP000009011"/>
    </source>
</evidence>
<name>I6ZNE1_MELRP</name>
<dbReference type="NCBIfam" id="TIGR00959">
    <property type="entry name" value="ffh"/>
    <property type="match status" value="1"/>
</dbReference>
<dbReference type="HOGENOM" id="CLU_009301_6_0_10"/>
<dbReference type="RefSeq" id="WP_014854951.1">
    <property type="nucleotide sequence ID" value="NC_018178.1"/>
</dbReference>
<dbReference type="KEGG" id="mro:MROS_0270"/>
<keyword evidence="5 9" id="KW-0342">GTP-binding</keyword>
<evidence type="ECO:0000256" key="5">
    <source>
        <dbReference type="ARBA" id="ARBA00023134"/>
    </source>
</evidence>
<dbReference type="CDD" id="cd18539">
    <property type="entry name" value="SRP_G"/>
    <property type="match status" value="1"/>
</dbReference>
<accession>I6ZNE1</accession>
<dbReference type="OrthoDB" id="9804720at2"/>
<dbReference type="InterPro" id="IPR004125">
    <property type="entry name" value="Signal_recog_particle_SRP54_M"/>
</dbReference>
<dbReference type="STRING" id="1191523.MROS_0270"/>
<keyword evidence="12" id="KW-1185">Reference proteome</keyword>
<feature type="domain" description="SRP54-type proteins GTP-binding" evidence="10">
    <location>
        <begin position="268"/>
        <end position="281"/>
    </location>
</feature>
<dbReference type="eggNOG" id="COG0541">
    <property type="taxonomic scope" value="Bacteria"/>
</dbReference>
<sequence>MLEELTEKFERVLKKVTGQGRLTEENISETLREIRRVLLDADVNYKVAKQFIEDVKVKALGKEVLTSITPGQLITKIIYDELTRLLGGNGAEIKLNPSGITTIMLIGLQGCGKTTFSAKLARLLKSKKRDVLLVAADVYRPAAVNQLKILGKQIDVPVFSIDDSKDPVKIAEDALEYARQNKLNTVIIDTAGRLHIDEEMMREAAAIKAKVNPTETLFVVDSMTGQDAVNSAKAFHEKVDFDGIVITKLDGDSRGGCVLSIRAVVDRPVKFVSAGEKLDSIEVFYPDRLASRILGKGDIVSLVEKAQQQVDEKEAEELQKKLMANKFDFDDFLKQIKMLKKMGSLKSIISMIPGVGSAIKNADIDDKQLVKVESIIQSMTKEERRNPKILNGSRRKRIARGSGNTIQDVNRLIKQFNEMQKMIKMINKQSGGRGMLNLKKFGLN</sequence>
<proteinExistence type="inferred from homology"/>
<dbReference type="GO" id="GO:0003924">
    <property type="term" value="F:GTPase activity"/>
    <property type="evidence" value="ECO:0007669"/>
    <property type="project" value="UniProtKB-UniRule"/>
</dbReference>
<reference evidence="11 12" key="1">
    <citation type="journal article" date="2013" name="PLoS ONE">
        <title>Genomic analysis of Melioribacter roseus, facultatively anaerobic organotrophic bacterium representing a novel deep lineage within Bacteriodetes/Chlorobi group.</title>
        <authorList>
            <person name="Kadnikov V.V."/>
            <person name="Mardanov A.V."/>
            <person name="Podosokorskaya O.A."/>
            <person name="Gavrilov S.N."/>
            <person name="Kublanov I.V."/>
            <person name="Beletsky A.V."/>
            <person name="Bonch-Osmolovskaya E.A."/>
            <person name="Ravin N.V."/>
        </authorList>
    </citation>
    <scope>NUCLEOTIDE SEQUENCE [LARGE SCALE GENOMIC DNA]</scope>
    <source>
        <strain evidence="12">JCM 17771 / P3M-2</strain>
    </source>
</reference>
<dbReference type="EMBL" id="CP003557">
    <property type="protein sequence ID" value="AFN73514.1"/>
    <property type="molecule type" value="Genomic_DNA"/>
</dbReference>
<dbReference type="InterPro" id="IPR022941">
    <property type="entry name" value="SRP54"/>
</dbReference>
<dbReference type="GO" id="GO:0005525">
    <property type="term" value="F:GTP binding"/>
    <property type="evidence" value="ECO:0007669"/>
    <property type="project" value="UniProtKB-UniRule"/>
</dbReference>
<comment type="domain">
    <text evidence="9">Composed of three domains: the N-terminal N domain, which is responsible for interactions with the ribosome, the central G domain, which binds GTP, and the C-terminal M domain, which binds the RNA and the signal sequence of the RNC.</text>
</comment>
<dbReference type="InterPro" id="IPR003593">
    <property type="entry name" value="AAA+_ATPase"/>
</dbReference>
<dbReference type="Pfam" id="PF02978">
    <property type="entry name" value="SRP_SPB"/>
    <property type="match status" value="1"/>
</dbReference>
<dbReference type="GO" id="GO:0008312">
    <property type="term" value="F:7S RNA binding"/>
    <property type="evidence" value="ECO:0007669"/>
    <property type="project" value="InterPro"/>
</dbReference>
<dbReference type="Gene3D" id="1.20.120.140">
    <property type="entry name" value="Signal recognition particle SRP54, nucleotide-binding domain"/>
    <property type="match status" value="1"/>
</dbReference>
<dbReference type="Gene3D" id="1.10.260.30">
    <property type="entry name" value="Signal recognition particle, SRP54 subunit, M-domain"/>
    <property type="match status" value="1"/>
</dbReference>
<dbReference type="EC" id="3.6.5.4" evidence="9"/>
<keyword evidence="3 9" id="KW-0378">Hydrolase</keyword>
<feature type="binding site" evidence="9">
    <location>
        <begin position="107"/>
        <end position="114"/>
    </location>
    <ligand>
        <name>GTP</name>
        <dbReference type="ChEBI" id="CHEBI:37565"/>
    </ligand>
</feature>
<evidence type="ECO:0000256" key="4">
    <source>
        <dbReference type="ARBA" id="ARBA00022884"/>
    </source>
</evidence>
<dbReference type="InterPro" id="IPR042101">
    <property type="entry name" value="SRP54_N_sf"/>
</dbReference>
<dbReference type="InterPro" id="IPR013822">
    <property type="entry name" value="Signal_recog_particl_SRP54_hlx"/>
</dbReference>
<dbReference type="InterPro" id="IPR027417">
    <property type="entry name" value="P-loop_NTPase"/>
</dbReference>
<evidence type="ECO:0000256" key="7">
    <source>
        <dbReference type="ARBA" id="ARBA00023274"/>
    </source>
</evidence>
<evidence type="ECO:0000256" key="8">
    <source>
        <dbReference type="ARBA" id="ARBA00048027"/>
    </source>
</evidence>
<dbReference type="PATRIC" id="fig|1191523.3.peg.276"/>
<keyword evidence="7 9" id="KW-0687">Ribonucleoprotein</keyword>
<evidence type="ECO:0000256" key="9">
    <source>
        <dbReference type="HAMAP-Rule" id="MF_00306"/>
    </source>
</evidence>
<dbReference type="SUPFAM" id="SSF52540">
    <property type="entry name" value="P-loop containing nucleoside triphosphate hydrolases"/>
    <property type="match status" value="1"/>
</dbReference>
<dbReference type="AlphaFoldDB" id="I6ZNE1"/>
<evidence type="ECO:0000313" key="11">
    <source>
        <dbReference type="EMBL" id="AFN73514.1"/>
    </source>
</evidence>
<evidence type="ECO:0000256" key="2">
    <source>
        <dbReference type="ARBA" id="ARBA00022741"/>
    </source>
</evidence>
<dbReference type="InterPro" id="IPR000897">
    <property type="entry name" value="SRP54_GTPase_dom"/>
</dbReference>
<evidence type="ECO:0000256" key="3">
    <source>
        <dbReference type="ARBA" id="ARBA00022801"/>
    </source>
</evidence>
<protein>
    <recommendedName>
        <fullName evidence="9">Signal recognition particle protein</fullName>
        <ecNumber evidence="9">3.6.5.4</ecNumber>
    </recommendedName>
    <alternativeName>
        <fullName evidence="9">Fifty-four homolog</fullName>
    </alternativeName>
</protein>
<dbReference type="SUPFAM" id="SSF47446">
    <property type="entry name" value="Signal peptide-binding domain"/>
    <property type="match status" value="1"/>
</dbReference>
<dbReference type="SMART" id="SM00962">
    <property type="entry name" value="SRP54"/>
    <property type="match status" value="1"/>
</dbReference>
<gene>
    <name evidence="9" type="primary">ffh</name>
    <name evidence="11" type="ordered locus">MROS_0270</name>
</gene>
<dbReference type="Pfam" id="PF02881">
    <property type="entry name" value="SRP54_N"/>
    <property type="match status" value="1"/>
</dbReference>
<dbReference type="SMART" id="SM00382">
    <property type="entry name" value="AAA"/>
    <property type="match status" value="1"/>
</dbReference>